<proteinExistence type="predicted"/>
<sequence>MALLTRLGFRLKKTTLAHQFPYPHEHSRHAAYAVLAGSLFFISSDNLQNLLNRFDSNIKWWAIYGFLLGFFYFFASPFLGKAMAPNYSNFNRWYIAWLLVAAVYHLPSFQSMGVDIKMSLSLFLSIFLASAAVLLAFHLSFLGLWYVGLAARLTGERPEILTILQNSTVISIACCLLYTHCGNAVPVLPPPRSLRHIFDLKEQVCRVWLGPVGSSRDYPTFSKWALYGEAVFEDAIVGTSDFISPVYSLWATFISLYIAHYVVERSTGWALAHASPKPEEQPKVKPKPKKVNRPDFLPMVPWYSGTSADLFKTAFDLIISVTLFLGRFDMRTMQAAMSSAQAKSRGNGFTYKHLASSKDLWFDFMADTGDGGNSTYTIARLLAQPHLTLRFADKYIVLPRSKLLLIGGDLAYPNPCKESYEKRLFLPFEYALQPPTCYHKDRIAVQKPELPPGVPSLKSYDGPQCFCIPGNHDWLDGLDTFMRYICHKSWLGGWLMPQEKSYFSLKLPQGWWIFGLDQGLAEDIDIFQFKYFSTIADEQVGPEDNVIILTHEPSWVLDNYWGHATGKNVTYLVKQHLKGRCRMRMAGDLHNYMHHTASTSSPATPLYEHLVVNGAGGAFLHPTHVFAGFDKLHGAKYECRGVYPPVSVSRKISLSNIVKFRKKNWRFDIVGGLVYFVLVFSLFPQCKIDTVTQQVTFRGHVLQFLRAMSEACLDLLQHSYVSMTGLTIMLFLSVLFVPGRASRRTRMIIGCLHLGAHLFAALVLMLLLELGVDVCVRHKLLGTSGYHTLYDWYQQVGNEHFPDPTGLRRRMEEWTYGFYPACVKYLMAAFDVPEVMAVTRGQICEHGMDALPRYFTLIYYASVFLYYWVFSTPIVSLVFGCYLYISINWFSLHFDEAFSSLRIANYKSFCRCHIRPDGSLEVFSIAVDKVPREWALDPLWEAENATKPVSHLRDHPSLWVPVSPFRDKQCNARIVDHFVVEKLPPKHVLSPKPAPKSSTSSESPGMPPLFPGGRLDHLMGEENDTPANGLNEGHNHSYSI</sequence>
<dbReference type="PANTHER" id="PTHR34211:SF3">
    <property type="entry name" value="CALCINEURIN-LIKE METALLO-PHOSPHOESTERASE SUPERFAMILY PROTEIN"/>
    <property type="match status" value="1"/>
</dbReference>
<dbReference type="InterPro" id="IPR029052">
    <property type="entry name" value="Metallo-depent_PP-like"/>
</dbReference>
<feature type="transmembrane region" description="Helical" evidence="2">
    <location>
        <begin position="60"/>
        <end position="80"/>
    </location>
</feature>
<dbReference type="OMA" id="MWYKEEH"/>
<keyword evidence="2" id="KW-0472">Membrane</keyword>
<evidence type="ECO:0000256" key="2">
    <source>
        <dbReference type="SAM" id="Phobius"/>
    </source>
</evidence>
<feature type="transmembrane region" description="Helical" evidence="2">
    <location>
        <begin position="718"/>
        <end position="737"/>
    </location>
</feature>
<feature type="region of interest" description="Disordered" evidence="1">
    <location>
        <begin position="988"/>
        <end position="1040"/>
    </location>
</feature>
<accession>A0A1Y1HX45</accession>
<keyword evidence="5" id="KW-1185">Reference proteome</keyword>
<evidence type="ECO:0000259" key="3">
    <source>
        <dbReference type="Pfam" id="PF00149"/>
    </source>
</evidence>
<gene>
    <name evidence="4" type="ORF">KFL_001400180</name>
</gene>
<feature type="transmembrane region" description="Helical" evidence="2">
    <location>
        <begin position="749"/>
        <end position="768"/>
    </location>
</feature>
<keyword evidence="2" id="KW-1133">Transmembrane helix</keyword>
<dbReference type="SUPFAM" id="SSF56300">
    <property type="entry name" value="Metallo-dependent phosphatases"/>
    <property type="match status" value="1"/>
</dbReference>
<evidence type="ECO:0000313" key="4">
    <source>
        <dbReference type="EMBL" id="GAQ83234.1"/>
    </source>
</evidence>
<dbReference type="GO" id="GO:0016787">
    <property type="term" value="F:hydrolase activity"/>
    <property type="evidence" value="ECO:0007669"/>
    <property type="project" value="InterPro"/>
</dbReference>
<feature type="transmembrane region" description="Helical" evidence="2">
    <location>
        <begin position="857"/>
        <end position="885"/>
    </location>
</feature>
<dbReference type="Proteomes" id="UP000054558">
    <property type="component" value="Unassembled WGS sequence"/>
</dbReference>
<dbReference type="AlphaFoldDB" id="A0A1Y1HX45"/>
<feature type="transmembrane region" description="Helical" evidence="2">
    <location>
        <begin position="92"/>
        <end position="109"/>
    </location>
</feature>
<keyword evidence="2" id="KW-0812">Transmembrane</keyword>
<dbReference type="Pfam" id="PF00149">
    <property type="entry name" value="Metallophos"/>
    <property type="match status" value="1"/>
</dbReference>
<dbReference type="EMBL" id="DF237089">
    <property type="protein sequence ID" value="GAQ83234.1"/>
    <property type="molecule type" value="Genomic_DNA"/>
</dbReference>
<feature type="compositionally biased region" description="Low complexity" evidence="1">
    <location>
        <begin position="995"/>
        <end position="1004"/>
    </location>
</feature>
<feature type="domain" description="Calcineurin-like phosphoesterase" evidence="3">
    <location>
        <begin position="364"/>
        <end position="563"/>
    </location>
</feature>
<dbReference type="PANTHER" id="PTHR34211">
    <property type="entry name" value="CALCINEURIN-LIKE METALLO-PHOSPHOESTERASE SUPERFAMILY PROTEIN"/>
    <property type="match status" value="1"/>
</dbReference>
<dbReference type="OrthoDB" id="1883418at2759"/>
<organism evidence="4 5">
    <name type="scientific">Klebsormidium nitens</name>
    <name type="common">Green alga</name>
    <name type="synonym">Ulothrix nitens</name>
    <dbReference type="NCBI Taxonomy" id="105231"/>
    <lineage>
        <taxon>Eukaryota</taxon>
        <taxon>Viridiplantae</taxon>
        <taxon>Streptophyta</taxon>
        <taxon>Klebsormidiophyceae</taxon>
        <taxon>Klebsormidiales</taxon>
        <taxon>Klebsormidiaceae</taxon>
        <taxon>Klebsormidium</taxon>
    </lineage>
</organism>
<name>A0A1Y1HX45_KLENI</name>
<protein>
    <submittedName>
        <fullName evidence="4">Calcineurin-like metallo-phosphoesterase superfamily protein</fullName>
    </submittedName>
</protein>
<reference evidence="4 5" key="1">
    <citation type="journal article" date="2014" name="Nat. Commun.">
        <title>Klebsormidium flaccidum genome reveals primary factors for plant terrestrial adaptation.</title>
        <authorList>
            <person name="Hori K."/>
            <person name="Maruyama F."/>
            <person name="Fujisawa T."/>
            <person name="Togashi T."/>
            <person name="Yamamoto N."/>
            <person name="Seo M."/>
            <person name="Sato S."/>
            <person name="Yamada T."/>
            <person name="Mori H."/>
            <person name="Tajima N."/>
            <person name="Moriyama T."/>
            <person name="Ikeuchi M."/>
            <person name="Watanabe M."/>
            <person name="Wada H."/>
            <person name="Kobayashi K."/>
            <person name="Saito M."/>
            <person name="Masuda T."/>
            <person name="Sasaki-Sekimoto Y."/>
            <person name="Mashiguchi K."/>
            <person name="Awai K."/>
            <person name="Shimojima M."/>
            <person name="Masuda S."/>
            <person name="Iwai M."/>
            <person name="Nobusawa T."/>
            <person name="Narise T."/>
            <person name="Kondo S."/>
            <person name="Saito H."/>
            <person name="Sato R."/>
            <person name="Murakawa M."/>
            <person name="Ihara Y."/>
            <person name="Oshima-Yamada Y."/>
            <person name="Ohtaka K."/>
            <person name="Satoh M."/>
            <person name="Sonobe K."/>
            <person name="Ishii M."/>
            <person name="Ohtani R."/>
            <person name="Kanamori-Sato M."/>
            <person name="Honoki R."/>
            <person name="Miyazaki D."/>
            <person name="Mochizuki H."/>
            <person name="Umetsu J."/>
            <person name="Higashi K."/>
            <person name="Shibata D."/>
            <person name="Kamiya Y."/>
            <person name="Sato N."/>
            <person name="Nakamura Y."/>
            <person name="Tabata S."/>
            <person name="Ida S."/>
            <person name="Kurokawa K."/>
            <person name="Ohta H."/>
        </authorList>
    </citation>
    <scope>NUCLEOTIDE SEQUENCE [LARGE SCALE GENOMIC DNA]</scope>
    <source>
        <strain evidence="4 5">NIES-2285</strain>
    </source>
</reference>
<evidence type="ECO:0000256" key="1">
    <source>
        <dbReference type="SAM" id="MobiDB-lite"/>
    </source>
</evidence>
<dbReference type="InterPro" id="IPR004843">
    <property type="entry name" value="Calcineurin-like_PHP"/>
</dbReference>
<evidence type="ECO:0000313" key="5">
    <source>
        <dbReference type="Proteomes" id="UP000054558"/>
    </source>
</evidence>
<feature type="transmembrane region" description="Helical" evidence="2">
    <location>
        <begin position="121"/>
        <end position="148"/>
    </location>
</feature>